<organism evidence="2 3">
    <name type="scientific">Comamonas brasiliensis</name>
    <dbReference type="NCBI Taxonomy" id="1812482"/>
    <lineage>
        <taxon>Bacteria</taxon>
        <taxon>Pseudomonadati</taxon>
        <taxon>Pseudomonadota</taxon>
        <taxon>Betaproteobacteria</taxon>
        <taxon>Burkholderiales</taxon>
        <taxon>Comamonadaceae</taxon>
        <taxon>Comamonas</taxon>
    </lineage>
</organism>
<evidence type="ECO:0000313" key="3">
    <source>
        <dbReference type="Proteomes" id="UP001647436"/>
    </source>
</evidence>
<feature type="signal peptide" evidence="1">
    <location>
        <begin position="1"/>
        <end position="36"/>
    </location>
</feature>
<dbReference type="Gene3D" id="2.40.160.20">
    <property type="match status" value="1"/>
</dbReference>
<protein>
    <submittedName>
        <fullName evidence="2">Uncharacterized protein</fullName>
    </submittedName>
</protein>
<name>A0ABS5LX71_9BURK</name>
<reference evidence="2 3" key="1">
    <citation type="submission" date="2020-03" db="EMBL/GenBank/DDBJ databases">
        <title>The role of nitrogen metabolism on polyethylene biodegradation.</title>
        <authorList>
            <person name="Peixoto J."/>
            <person name="Vizzotto C.S."/>
            <person name="Ramos A."/>
            <person name="Alves G."/>
            <person name="Steindorff A."/>
            <person name="Kruger R."/>
        </authorList>
    </citation>
    <scope>NUCLEOTIDE SEQUENCE [LARGE SCALE GENOMIC DNA]</scope>
    <source>
        <strain evidence="2 3">PE63</strain>
    </source>
</reference>
<dbReference type="Proteomes" id="UP001647436">
    <property type="component" value="Unassembled WGS sequence"/>
</dbReference>
<evidence type="ECO:0000313" key="2">
    <source>
        <dbReference type="EMBL" id="MBS3021109.1"/>
    </source>
</evidence>
<comment type="caution">
    <text evidence="2">The sequence shown here is derived from an EMBL/GenBank/DDBJ whole genome shotgun (WGS) entry which is preliminary data.</text>
</comment>
<accession>A0ABS5LX71</accession>
<gene>
    <name evidence="2" type="ORF">DJFAAGMI_03873</name>
</gene>
<proteinExistence type="predicted"/>
<dbReference type="EMBL" id="JAANES010000005">
    <property type="protein sequence ID" value="MBS3021109.1"/>
    <property type="molecule type" value="Genomic_DNA"/>
</dbReference>
<keyword evidence="3" id="KW-1185">Reference proteome</keyword>
<evidence type="ECO:0000256" key="1">
    <source>
        <dbReference type="SAM" id="SignalP"/>
    </source>
</evidence>
<feature type="chain" id="PRO_5046425677" evidence="1">
    <location>
        <begin position="37"/>
        <end position="194"/>
    </location>
</feature>
<keyword evidence="1" id="KW-0732">Signal</keyword>
<sequence>MTCLHAPEKRRGGTAMKSLKALAGLTIVITCSAALADESNPTVEANVPAEATHPAEVNQPAPASQPTGAWHINLHTVSHHFSERKHGKTWNEENLGLGIRREFSSDFSVQAGFYRNSINRWSTYAIGEYTPLAFGNFHSGVYAGLRTNYSRPVMAAAGALVRWQGERYSVTVRAAPKICGQCSAFIALEFGWKL</sequence>